<dbReference type="GO" id="GO:0015979">
    <property type="term" value="P:photosynthesis"/>
    <property type="evidence" value="ECO:0007669"/>
    <property type="project" value="UniProtKB-KW"/>
</dbReference>
<dbReference type="Pfam" id="PF05368">
    <property type="entry name" value="NmrA"/>
    <property type="match status" value="1"/>
</dbReference>
<sequence length="298" mass="31485">MILVVGATGNLGFSICSELAGRGYSLRAVVRPSSDPGRVEALRQLGAEPALADLKDPASLRRACDGVDTVITTATTTLRDQESDSIADVDLQGGRNLVEAARQAGVNRYVFLSFPEAADGPQSFPLAQAKRAVEQAWRQSGMRGVILQAALFVEFWLSPAAGFDAPNASARVVGAGTAQMPWVSLRDVARAVAACLEHPEWDGTLSVVAENLSMNEVIRVFEEVGGNSFTIQTVPQAALEAQRAQATSPLDQSFAGLMLSQTRGVFMTPDTRLAELHPTFTTVRGYASSVLGAPAAPA</sequence>
<evidence type="ECO:0000256" key="1">
    <source>
        <dbReference type="ARBA" id="ARBA00022531"/>
    </source>
</evidence>
<gene>
    <name evidence="4" type="ORF">CVO96_04610</name>
</gene>
<dbReference type="EMBL" id="PPPD01000001">
    <property type="protein sequence ID" value="PNY80743.1"/>
    <property type="molecule type" value="Genomic_DNA"/>
</dbReference>
<dbReference type="InterPro" id="IPR008030">
    <property type="entry name" value="NmrA-like"/>
</dbReference>
<dbReference type="InterPro" id="IPR036291">
    <property type="entry name" value="NAD(P)-bd_dom_sf"/>
</dbReference>
<organism evidence="4 5">
    <name type="scientific">Deinococcus koreensis</name>
    <dbReference type="NCBI Taxonomy" id="2054903"/>
    <lineage>
        <taxon>Bacteria</taxon>
        <taxon>Thermotogati</taxon>
        <taxon>Deinococcota</taxon>
        <taxon>Deinococci</taxon>
        <taxon>Deinococcales</taxon>
        <taxon>Deinococcaceae</taxon>
        <taxon>Deinococcus</taxon>
    </lineage>
</organism>
<keyword evidence="5" id="KW-1185">Reference proteome</keyword>
<evidence type="ECO:0000313" key="4">
    <source>
        <dbReference type="EMBL" id="PNY80743.1"/>
    </source>
</evidence>
<dbReference type="Proteomes" id="UP000236379">
    <property type="component" value="Unassembled WGS sequence"/>
</dbReference>
<dbReference type="GO" id="GO:0009523">
    <property type="term" value="C:photosystem II"/>
    <property type="evidence" value="ECO:0007669"/>
    <property type="project" value="UniProtKB-KW"/>
</dbReference>
<dbReference type="SUPFAM" id="SSF51735">
    <property type="entry name" value="NAD(P)-binding Rossmann-fold domains"/>
    <property type="match status" value="1"/>
</dbReference>
<dbReference type="OrthoDB" id="9804595at2"/>
<evidence type="ECO:0000313" key="5">
    <source>
        <dbReference type="Proteomes" id="UP000236379"/>
    </source>
</evidence>
<keyword evidence="1" id="KW-0602">Photosynthesis</keyword>
<evidence type="ECO:0000259" key="3">
    <source>
        <dbReference type="Pfam" id="PF05368"/>
    </source>
</evidence>
<proteinExistence type="predicted"/>
<accession>A0A2K3UW25</accession>
<dbReference type="PANTHER" id="PTHR47128">
    <property type="match status" value="1"/>
</dbReference>
<dbReference type="PANTHER" id="PTHR47128:SF2">
    <property type="entry name" value="PROTEIN HIGH CHLOROPHYLL FLUORESCENCE PHENOTYPE 244, CHLOROPLASTIC"/>
    <property type="match status" value="1"/>
</dbReference>
<comment type="caution">
    <text evidence="4">The sequence shown here is derived from an EMBL/GenBank/DDBJ whole genome shotgun (WGS) entry which is preliminary data.</text>
</comment>
<dbReference type="AlphaFoldDB" id="A0A2K3UW25"/>
<reference evidence="4 5" key="1">
    <citation type="submission" date="2018-01" db="EMBL/GenBank/DDBJ databases">
        <title>Deinococcus koreensis sp. nov., a radiation-resistant bacterium isolated from river water.</title>
        <authorList>
            <person name="Choi A."/>
        </authorList>
    </citation>
    <scope>NUCLEOTIDE SEQUENCE [LARGE SCALE GENOMIC DNA]</scope>
    <source>
        <strain evidence="4 5">SJW1-2</strain>
    </source>
</reference>
<dbReference type="Gene3D" id="3.40.50.720">
    <property type="entry name" value="NAD(P)-binding Rossmann-like Domain"/>
    <property type="match status" value="1"/>
</dbReference>
<dbReference type="InterPro" id="IPR044256">
    <property type="entry name" value="HCF244-like"/>
</dbReference>
<evidence type="ECO:0000256" key="2">
    <source>
        <dbReference type="ARBA" id="ARBA00023276"/>
    </source>
</evidence>
<keyword evidence="2" id="KW-0604">Photosystem II</keyword>
<feature type="domain" description="NmrA-like" evidence="3">
    <location>
        <begin position="2"/>
        <end position="286"/>
    </location>
</feature>
<dbReference type="RefSeq" id="WP_103310854.1">
    <property type="nucleotide sequence ID" value="NZ_PPPD01000001.1"/>
</dbReference>
<name>A0A2K3UW25_9DEIO</name>
<protein>
    <submittedName>
        <fullName evidence="4">NAD(P)-dependent oxidoreductase</fullName>
    </submittedName>
</protein>